<evidence type="ECO:0000313" key="4">
    <source>
        <dbReference type="EMBL" id="MBR0600147.1"/>
    </source>
</evidence>
<comment type="caution">
    <text evidence="4">The sequence shown here is derived from an EMBL/GenBank/DDBJ whole genome shotgun (WGS) entry which is preliminary data.</text>
</comment>
<sequence length="372" mass="41505">MQALRVVPKVFYFETFKEFNDEFKVGKDDFVLTNEWLYTPYMKPLGIETNVIFQEKYGAGEPSDEMIDAIAKDMKKFDFKRIIAFGGGTIVDICKVLALDLPEKSVDLFTGAVAPVKVKELIVVPTTCGTGSEVTNVAIAELKSLHTKKGIAVEETYADVAVLVPETIKGLPYKFFVTSSVDALIHAIESFLSPKASPFTEMYSLKAIEMIMAGYKEIVEKGEEERFKYLKEFVLASNYAGIAFGNAGCAAVHALSYSIGGAFHVPHGEANYQFFTEVFKMYTRKNPTGKIVEATKIFADALGVDPNGDVYGELETFLNKLIVKKPLREYGMVEAQIDEFTKSTVANQQRLLANNYVFLTDEEIREIFANLY</sequence>
<dbReference type="Pfam" id="PF00465">
    <property type="entry name" value="Fe-ADH"/>
    <property type="match status" value="1"/>
</dbReference>
<dbReference type="InterPro" id="IPR056798">
    <property type="entry name" value="ADH_Fe_C"/>
</dbReference>
<name>A0A8J7W3D6_9FIRM</name>
<organism evidence="4 5">
    <name type="scientific">Sinanaerobacter chloroacetimidivorans</name>
    <dbReference type="NCBI Taxonomy" id="2818044"/>
    <lineage>
        <taxon>Bacteria</taxon>
        <taxon>Bacillati</taxon>
        <taxon>Bacillota</taxon>
        <taxon>Clostridia</taxon>
        <taxon>Peptostreptococcales</taxon>
        <taxon>Anaerovoracaceae</taxon>
        <taxon>Sinanaerobacter</taxon>
    </lineage>
</organism>
<evidence type="ECO:0000313" key="5">
    <source>
        <dbReference type="Proteomes" id="UP000675664"/>
    </source>
</evidence>
<evidence type="ECO:0000259" key="3">
    <source>
        <dbReference type="Pfam" id="PF25137"/>
    </source>
</evidence>
<reference evidence="4" key="1">
    <citation type="submission" date="2021-04" db="EMBL/GenBank/DDBJ databases">
        <title>Sinoanaerobacter chloroacetimidivorans sp. nov., an obligate anaerobic bacterium isolated from anaerobic sludge.</title>
        <authorList>
            <person name="Bao Y."/>
        </authorList>
    </citation>
    <scope>NUCLEOTIDE SEQUENCE</scope>
    <source>
        <strain evidence="4">BAD-6</strain>
    </source>
</reference>
<proteinExistence type="predicted"/>
<dbReference type="Gene3D" id="3.40.50.1970">
    <property type="match status" value="1"/>
</dbReference>
<dbReference type="GO" id="GO:0004022">
    <property type="term" value="F:alcohol dehydrogenase (NAD+) activity"/>
    <property type="evidence" value="ECO:0007669"/>
    <property type="project" value="TreeGrafter"/>
</dbReference>
<protein>
    <submittedName>
        <fullName evidence="4">4-hydroxybutyrate dehydrogenase</fullName>
    </submittedName>
</protein>
<feature type="domain" description="Alcohol dehydrogenase iron-type/glycerol dehydrogenase GldA" evidence="2">
    <location>
        <begin position="31"/>
        <end position="164"/>
    </location>
</feature>
<dbReference type="PANTHER" id="PTHR11496:SF83">
    <property type="entry name" value="HYDROXYACID-OXOACID TRANSHYDROGENASE, MITOCHONDRIAL"/>
    <property type="match status" value="1"/>
</dbReference>
<evidence type="ECO:0000259" key="2">
    <source>
        <dbReference type="Pfam" id="PF00465"/>
    </source>
</evidence>
<gene>
    <name evidence="4" type="ORF">KCX82_19875</name>
</gene>
<keyword evidence="5" id="KW-1185">Reference proteome</keyword>
<dbReference type="PANTHER" id="PTHR11496">
    <property type="entry name" value="ALCOHOL DEHYDROGENASE"/>
    <property type="match status" value="1"/>
</dbReference>
<dbReference type="EMBL" id="JAGSND010000021">
    <property type="protein sequence ID" value="MBR0600147.1"/>
    <property type="molecule type" value="Genomic_DNA"/>
</dbReference>
<dbReference type="GO" id="GO:0046872">
    <property type="term" value="F:metal ion binding"/>
    <property type="evidence" value="ECO:0007669"/>
    <property type="project" value="InterPro"/>
</dbReference>
<dbReference type="InterPro" id="IPR039697">
    <property type="entry name" value="Alcohol_dehydrogenase_Fe"/>
</dbReference>
<dbReference type="Gene3D" id="1.20.1090.10">
    <property type="entry name" value="Dehydroquinate synthase-like - alpha domain"/>
    <property type="match status" value="1"/>
</dbReference>
<dbReference type="Pfam" id="PF25137">
    <property type="entry name" value="ADH_Fe_C"/>
    <property type="match status" value="1"/>
</dbReference>
<reference evidence="4" key="2">
    <citation type="submission" date="2021-04" db="EMBL/GenBank/DDBJ databases">
        <authorList>
            <person name="Liu J."/>
        </authorList>
    </citation>
    <scope>NUCLEOTIDE SEQUENCE</scope>
    <source>
        <strain evidence="4">BAD-6</strain>
    </source>
</reference>
<dbReference type="Proteomes" id="UP000675664">
    <property type="component" value="Unassembled WGS sequence"/>
</dbReference>
<dbReference type="InterPro" id="IPR001670">
    <property type="entry name" value="ADH_Fe/GldA"/>
</dbReference>
<feature type="domain" description="Fe-containing alcohol dehydrogenase-like C-terminal" evidence="3">
    <location>
        <begin position="177"/>
        <end position="371"/>
    </location>
</feature>
<evidence type="ECO:0000256" key="1">
    <source>
        <dbReference type="ARBA" id="ARBA00023002"/>
    </source>
</evidence>
<accession>A0A8J7W3D6</accession>
<keyword evidence="1" id="KW-0560">Oxidoreductase</keyword>
<dbReference type="CDD" id="cd14860">
    <property type="entry name" value="4HBD_NAD"/>
    <property type="match status" value="1"/>
</dbReference>
<dbReference type="SUPFAM" id="SSF56796">
    <property type="entry name" value="Dehydroquinate synthase-like"/>
    <property type="match status" value="1"/>
</dbReference>
<dbReference type="RefSeq" id="WP_227020261.1">
    <property type="nucleotide sequence ID" value="NZ_JAGSND010000021.1"/>
</dbReference>
<dbReference type="AlphaFoldDB" id="A0A8J7W3D6"/>